<keyword evidence="7" id="KW-1185">Reference proteome</keyword>
<dbReference type="PANTHER" id="PTHR11662">
    <property type="entry name" value="SOLUTE CARRIER FAMILY 17"/>
    <property type="match status" value="1"/>
</dbReference>
<keyword evidence="2 5" id="KW-0812">Transmembrane</keyword>
<feature type="transmembrane region" description="Helical" evidence="5">
    <location>
        <begin position="40"/>
        <end position="59"/>
    </location>
</feature>
<evidence type="ECO:0000256" key="5">
    <source>
        <dbReference type="SAM" id="Phobius"/>
    </source>
</evidence>
<dbReference type="AlphaFoldDB" id="A0AAV3Y7Y8"/>
<dbReference type="SUPFAM" id="SSF103473">
    <property type="entry name" value="MFS general substrate transporter"/>
    <property type="match status" value="1"/>
</dbReference>
<protein>
    <submittedName>
        <fullName evidence="6">Vesicular glutamate transporter 1</fullName>
    </submittedName>
</protein>
<evidence type="ECO:0000313" key="7">
    <source>
        <dbReference type="Proteomes" id="UP000735302"/>
    </source>
</evidence>
<evidence type="ECO:0000313" key="6">
    <source>
        <dbReference type="EMBL" id="GFN79033.1"/>
    </source>
</evidence>
<proteinExistence type="predicted"/>
<feature type="transmembrane region" description="Helical" evidence="5">
    <location>
        <begin position="65"/>
        <end position="86"/>
    </location>
</feature>
<comment type="caution">
    <text evidence="6">The sequence shown here is derived from an EMBL/GenBank/DDBJ whole genome shotgun (WGS) entry which is preliminary data.</text>
</comment>
<gene>
    <name evidence="6" type="ORF">PoB_000553900</name>
</gene>
<keyword evidence="3 5" id="KW-1133">Transmembrane helix</keyword>
<name>A0AAV3Y7Y8_9GAST</name>
<organism evidence="6 7">
    <name type="scientific">Plakobranchus ocellatus</name>
    <dbReference type="NCBI Taxonomy" id="259542"/>
    <lineage>
        <taxon>Eukaryota</taxon>
        <taxon>Metazoa</taxon>
        <taxon>Spiralia</taxon>
        <taxon>Lophotrochozoa</taxon>
        <taxon>Mollusca</taxon>
        <taxon>Gastropoda</taxon>
        <taxon>Heterobranchia</taxon>
        <taxon>Euthyneura</taxon>
        <taxon>Panpulmonata</taxon>
        <taxon>Sacoglossa</taxon>
        <taxon>Placobranchoidea</taxon>
        <taxon>Plakobranchidae</taxon>
        <taxon>Plakobranchus</taxon>
    </lineage>
</organism>
<dbReference type="InterPro" id="IPR050382">
    <property type="entry name" value="MFS_Na/Anion_cotransporter"/>
</dbReference>
<reference evidence="6 7" key="1">
    <citation type="journal article" date="2021" name="Elife">
        <title>Chloroplast acquisition without the gene transfer in kleptoplastic sea slugs, Plakobranchus ocellatus.</title>
        <authorList>
            <person name="Maeda T."/>
            <person name="Takahashi S."/>
            <person name="Yoshida T."/>
            <person name="Shimamura S."/>
            <person name="Takaki Y."/>
            <person name="Nagai Y."/>
            <person name="Toyoda A."/>
            <person name="Suzuki Y."/>
            <person name="Arimoto A."/>
            <person name="Ishii H."/>
            <person name="Satoh N."/>
            <person name="Nishiyama T."/>
            <person name="Hasebe M."/>
            <person name="Maruyama T."/>
            <person name="Minagawa J."/>
            <person name="Obokata J."/>
            <person name="Shigenobu S."/>
        </authorList>
    </citation>
    <scope>NUCLEOTIDE SEQUENCE [LARGE SCALE GENOMIC DNA]</scope>
</reference>
<comment type="subcellular location">
    <subcellularLocation>
        <location evidence="1">Membrane</location>
        <topology evidence="1">Multi-pass membrane protein</topology>
    </subcellularLocation>
</comment>
<evidence type="ECO:0000256" key="3">
    <source>
        <dbReference type="ARBA" id="ARBA00022989"/>
    </source>
</evidence>
<evidence type="ECO:0000256" key="2">
    <source>
        <dbReference type="ARBA" id="ARBA00022692"/>
    </source>
</evidence>
<feature type="non-terminal residue" evidence="6">
    <location>
        <position position="1"/>
    </location>
</feature>
<dbReference type="GO" id="GO:0006820">
    <property type="term" value="P:monoatomic anion transport"/>
    <property type="evidence" value="ECO:0007669"/>
    <property type="project" value="TreeGrafter"/>
</dbReference>
<dbReference type="InterPro" id="IPR036259">
    <property type="entry name" value="MFS_trans_sf"/>
</dbReference>
<accession>A0AAV3Y7Y8</accession>
<dbReference type="EMBL" id="BLXT01000628">
    <property type="protein sequence ID" value="GFN79033.1"/>
    <property type="molecule type" value="Genomic_DNA"/>
</dbReference>
<evidence type="ECO:0000256" key="4">
    <source>
        <dbReference type="ARBA" id="ARBA00023136"/>
    </source>
</evidence>
<dbReference type="PANTHER" id="PTHR11662:SF399">
    <property type="entry name" value="FI19708P1-RELATED"/>
    <property type="match status" value="1"/>
</dbReference>
<dbReference type="GO" id="GO:0022857">
    <property type="term" value="F:transmembrane transporter activity"/>
    <property type="evidence" value="ECO:0007669"/>
    <property type="project" value="TreeGrafter"/>
</dbReference>
<dbReference type="GO" id="GO:0016020">
    <property type="term" value="C:membrane"/>
    <property type="evidence" value="ECO:0007669"/>
    <property type="project" value="UniProtKB-SubCell"/>
</dbReference>
<dbReference type="Proteomes" id="UP000735302">
    <property type="component" value="Unassembled WGS sequence"/>
</dbReference>
<evidence type="ECO:0000256" key="1">
    <source>
        <dbReference type="ARBA" id="ARBA00004141"/>
    </source>
</evidence>
<keyword evidence="4 5" id="KW-0472">Membrane</keyword>
<sequence length="105" mass="11189">NATLSAVPYAMSWVVKQITGRAADALRRKGYLSTKNTRKLFNSLGSFLPAIMVLIVGYVGSNHVMAVAAVTLCVGLSGLAAAGYNVNHLDIAPKYSGKLHFTYTN</sequence>